<evidence type="ECO:0000256" key="20">
    <source>
        <dbReference type="SAM" id="Phobius"/>
    </source>
</evidence>
<dbReference type="RefSeq" id="WP_379047330.1">
    <property type="nucleotide sequence ID" value="NZ_JBHSKW010000066.1"/>
</dbReference>
<evidence type="ECO:0000256" key="18">
    <source>
        <dbReference type="ARBA" id="ARBA00030800"/>
    </source>
</evidence>
<dbReference type="PANTHER" id="PTHR24421">
    <property type="entry name" value="NITRATE/NITRITE SENSOR PROTEIN NARX-RELATED"/>
    <property type="match status" value="1"/>
</dbReference>
<dbReference type="PROSITE" id="PS50005">
    <property type="entry name" value="TPR"/>
    <property type="match status" value="2"/>
</dbReference>
<evidence type="ECO:0000256" key="19">
    <source>
        <dbReference type="PROSITE-ProRule" id="PRU00339"/>
    </source>
</evidence>
<keyword evidence="11" id="KW-0547">Nucleotide-binding</keyword>
<proteinExistence type="predicted"/>
<dbReference type="Gene3D" id="1.20.5.1930">
    <property type="match status" value="1"/>
</dbReference>
<keyword evidence="21" id="KW-0732">Signal</keyword>
<keyword evidence="7" id="KW-0963">Cytoplasm</keyword>
<comment type="catalytic activity">
    <reaction evidence="1">
        <text>ATP + protein L-histidine = ADP + protein N-phospho-L-histidine.</text>
        <dbReference type="EC" id="2.7.13.3"/>
    </reaction>
</comment>
<comment type="cofactor">
    <cofactor evidence="2">
        <name>[4Fe-4S] cluster</name>
        <dbReference type="ChEBI" id="CHEBI:49883"/>
    </cofactor>
</comment>
<dbReference type="InterPro" id="IPR005467">
    <property type="entry name" value="His_kinase_dom"/>
</dbReference>
<dbReference type="SUPFAM" id="SSF55874">
    <property type="entry name" value="ATPase domain of HSP90 chaperone/DNA topoisomerase II/histidine kinase"/>
    <property type="match status" value="1"/>
</dbReference>
<dbReference type="InterPro" id="IPR011990">
    <property type="entry name" value="TPR-like_helical_dom_sf"/>
</dbReference>
<evidence type="ECO:0000256" key="1">
    <source>
        <dbReference type="ARBA" id="ARBA00000085"/>
    </source>
</evidence>
<evidence type="ECO:0000256" key="5">
    <source>
        <dbReference type="ARBA" id="ARBA00017322"/>
    </source>
</evidence>
<evidence type="ECO:0000313" key="24">
    <source>
        <dbReference type="Proteomes" id="UP001597546"/>
    </source>
</evidence>
<keyword evidence="10" id="KW-0479">Metal-binding</keyword>
<dbReference type="InterPro" id="IPR011712">
    <property type="entry name" value="Sig_transdc_His_kin_sub3_dim/P"/>
</dbReference>
<feature type="chain" id="PRO_5046676583" description="Oxygen sensor histidine kinase NreB" evidence="21">
    <location>
        <begin position="20"/>
        <end position="646"/>
    </location>
</feature>
<dbReference type="Proteomes" id="UP001597546">
    <property type="component" value="Unassembled WGS sequence"/>
</dbReference>
<comment type="caution">
    <text evidence="23">The sequence shown here is derived from an EMBL/GenBank/DDBJ whole genome shotgun (WGS) entry which is preliminary data.</text>
</comment>
<evidence type="ECO:0000256" key="11">
    <source>
        <dbReference type="ARBA" id="ARBA00022741"/>
    </source>
</evidence>
<feature type="signal peptide" evidence="21">
    <location>
        <begin position="1"/>
        <end position="19"/>
    </location>
</feature>
<dbReference type="Pfam" id="PF07730">
    <property type="entry name" value="HisKA_3"/>
    <property type="match status" value="1"/>
</dbReference>
<evidence type="ECO:0000256" key="2">
    <source>
        <dbReference type="ARBA" id="ARBA00001966"/>
    </source>
</evidence>
<dbReference type="Pfam" id="PF02518">
    <property type="entry name" value="HATPase_c"/>
    <property type="match status" value="1"/>
</dbReference>
<dbReference type="CDD" id="cd16917">
    <property type="entry name" value="HATPase_UhpB-NarQ-NarX-like"/>
    <property type="match status" value="1"/>
</dbReference>
<dbReference type="EMBL" id="JBHULV010000015">
    <property type="protein sequence ID" value="MFD2731147.1"/>
    <property type="molecule type" value="Genomic_DNA"/>
</dbReference>
<evidence type="ECO:0000256" key="3">
    <source>
        <dbReference type="ARBA" id="ARBA00004496"/>
    </source>
</evidence>
<keyword evidence="20" id="KW-1133">Transmembrane helix</keyword>
<evidence type="ECO:0000256" key="16">
    <source>
        <dbReference type="ARBA" id="ARBA00023014"/>
    </source>
</evidence>
<evidence type="ECO:0000256" key="14">
    <source>
        <dbReference type="ARBA" id="ARBA00023004"/>
    </source>
</evidence>
<dbReference type="Pfam" id="PF13374">
    <property type="entry name" value="TPR_10"/>
    <property type="match status" value="1"/>
</dbReference>
<protein>
    <recommendedName>
        <fullName evidence="5">Oxygen sensor histidine kinase NreB</fullName>
        <ecNumber evidence="4">2.7.13.3</ecNumber>
    </recommendedName>
    <alternativeName>
        <fullName evidence="18">Nitrogen regulation protein B</fullName>
    </alternativeName>
</protein>
<dbReference type="EC" id="2.7.13.3" evidence="4"/>
<evidence type="ECO:0000256" key="21">
    <source>
        <dbReference type="SAM" id="SignalP"/>
    </source>
</evidence>
<dbReference type="SMART" id="SM00387">
    <property type="entry name" value="HATPase_c"/>
    <property type="match status" value="1"/>
</dbReference>
<dbReference type="InterPro" id="IPR036890">
    <property type="entry name" value="HATPase_C_sf"/>
</dbReference>
<evidence type="ECO:0000256" key="9">
    <source>
        <dbReference type="ARBA" id="ARBA00022679"/>
    </source>
</evidence>
<dbReference type="InterPro" id="IPR003594">
    <property type="entry name" value="HATPase_dom"/>
</dbReference>
<dbReference type="PANTHER" id="PTHR24421:SF10">
    <property type="entry name" value="NITRATE_NITRITE SENSOR PROTEIN NARQ"/>
    <property type="match status" value="1"/>
</dbReference>
<evidence type="ECO:0000256" key="6">
    <source>
        <dbReference type="ARBA" id="ARBA00022485"/>
    </source>
</evidence>
<dbReference type="InterPro" id="IPR019734">
    <property type="entry name" value="TPR_rpt"/>
</dbReference>
<evidence type="ECO:0000259" key="22">
    <source>
        <dbReference type="PROSITE" id="PS50109"/>
    </source>
</evidence>
<dbReference type="PRINTS" id="PR00344">
    <property type="entry name" value="BCTRLSENSOR"/>
</dbReference>
<keyword evidence="12" id="KW-0418">Kinase</keyword>
<keyword evidence="16" id="KW-0411">Iron-sulfur</keyword>
<keyword evidence="20" id="KW-0472">Membrane</keyword>
<dbReference type="PROSITE" id="PS50109">
    <property type="entry name" value="HIS_KIN"/>
    <property type="match status" value="1"/>
</dbReference>
<keyword evidence="13" id="KW-0067">ATP-binding</keyword>
<evidence type="ECO:0000256" key="10">
    <source>
        <dbReference type="ARBA" id="ARBA00022723"/>
    </source>
</evidence>
<feature type="repeat" description="TPR" evidence="19">
    <location>
        <begin position="278"/>
        <end position="311"/>
    </location>
</feature>
<dbReference type="Gene3D" id="3.30.565.10">
    <property type="entry name" value="Histidine kinase-like ATPase, C-terminal domain"/>
    <property type="match status" value="1"/>
</dbReference>
<accession>A0ABW5TQ71</accession>
<evidence type="ECO:0000256" key="17">
    <source>
        <dbReference type="ARBA" id="ARBA00024827"/>
    </source>
</evidence>
<feature type="repeat" description="TPR" evidence="19">
    <location>
        <begin position="238"/>
        <end position="271"/>
    </location>
</feature>
<evidence type="ECO:0000256" key="15">
    <source>
        <dbReference type="ARBA" id="ARBA00023012"/>
    </source>
</evidence>
<keyword evidence="19" id="KW-0802">TPR repeat</keyword>
<dbReference type="Gene3D" id="1.25.40.10">
    <property type="entry name" value="Tetratricopeptide repeat domain"/>
    <property type="match status" value="2"/>
</dbReference>
<sequence length="646" mass="73508">MLKFILSLYFSFITITSFAQEINYKKQVQNVISSKLNDEQKVDSLFSIAIKFYKKEPDVSLKIADQFYEIAESNKYSNGLGSFWYLKSRIEERQGNINIAKDFNYKAIGLLKDSTKLSAAYSFQSWIFRRLSLKEKSIEYGIKGVEIAEALNNYNLIYNAYNNIAALYVGERDYVLARKYHLLCSKYAKLSGNKSKIAANLGNLGIVSLREKKYDEAIAYHKQSLKVFKELKDSSEIAFVYNDLGATYSQKGDQVNGIKYLRESIRLREKMKESNELAYTYNYLGEAYNYAGNFKEAEKWIKKALAFAVEINNTKQNFEALESVSNFYASNKKLDSAYKYLNLYKTFGDSLRKIDNALAINELTTRFETEKKDQEIKLLSKDKELQKAEIKNKNYLLLFIGFIAIAIISIGLFIIYKRKANEKLNLQKEIIKQQDLATKAVLEAEEKERRRISGDLHDGVGQMLSASLLNLNHFIASVKDKLSASEEEKAKTTISLVTESYDEMRSVSHQMMPNALLKSGLSTAIREFLNKIESDDLKINLSINGLNQRLDEQTETVMYRIVQECVNNIIKHANANQITIQINKDAEAISCTIEDNGLGFDKTISVKGVGLSNIESRISFLKGEVEIDSALGKGTLVSIYIPLNSD</sequence>
<evidence type="ECO:0000256" key="13">
    <source>
        <dbReference type="ARBA" id="ARBA00022840"/>
    </source>
</evidence>
<dbReference type="InterPro" id="IPR050482">
    <property type="entry name" value="Sensor_HK_TwoCompSys"/>
</dbReference>
<reference evidence="24" key="1">
    <citation type="journal article" date="2019" name="Int. J. Syst. Evol. Microbiol.">
        <title>The Global Catalogue of Microorganisms (GCM) 10K type strain sequencing project: providing services to taxonomists for standard genome sequencing and annotation.</title>
        <authorList>
            <consortium name="The Broad Institute Genomics Platform"/>
            <consortium name="The Broad Institute Genome Sequencing Center for Infectious Disease"/>
            <person name="Wu L."/>
            <person name="Ma J."/>
        </authorList>
    </citation>
    <scope>NUCLEOTIDE SEQUENCE [LARGE SCALE GENOMIC DNA]</scope>
    <source>
        <strain evidence="24">KCTC 42456</strain>
    </source>
</reference>
<dbReference type="InterPro" id="IPR004358">
    <property type="entry name" value="Sig_transdc_His_kin-like_C"/>
</dbReference>
<evidence type="ECO:0000256" key="8">
    <source>
        <dbReference type="ARBA" id="ARBA00022553"/>
    </source>
</evidence>
<evidence type="ECO:0000313" key="23">
    <source>
        <dbReference type="EMBL" id="MFD2731147.1"/>
    </source>
</evidence>
<dbReference type="SMART" id="SM00028">
    <property type="entry name" value="TPR"/>
    <property type="match status" value="4"/>
</dbReference>
<keyword evidence="15" id="KW-0902">Two-component regulatory system</keyword>
<evidence type="ECO:0000256" key="4">
    <source>
        <dbReference type="ARBA" id="ARBA00012438"/>
    </source>
</evidence>
<name>A0ABW5TQ71_9SPHI</name>
<keyword evidence="24" id="KW-1185">Reference proteome</keyword>
<comment type="function">
    <text evidence="17">Member of the two-component regulatory system NreB/NreC involved in the control of dissimilatory nitrate/nitrite reduction in response to oxygen. NreB functions as a direct oxygen sensor histidine kinase which is autophosphorylated, in the absence of oxygen, probably at the conserved histidine residue, and transfers its phosphate group probably to a conserved aspartate residue of NreC. NreB/NreC activates the expression of the nitrate (narGHJI) and nitrite (nir) reductase operons, as well as the putative nitrate transporter gene narT.</text>
</comment>
<dbReference type="Pfam" id="PF13424">
    <property type="entry name" value="TPR_12"/>
    <property type="match status" value="1"/>
</dbReference>
<keyword evidence="6" id="KW-0004">4Fe-4S</keyword>
<keyword evidence="20" id="KW-0812">Transmembrane</keyword>
<keyword evidence="8" id="KW-0597">Phosphoprotein</keyword>
<comment type="subcellular location">
    <subcellularLocation>
        <location evidence="3">Cytoplasm</location>
    </subcellularLocation>
</comment>
<feature type="domain" description="Histidine kinase" evidence="22">
    <location>
        <begin position="451"/>
        <end position="645"/>
    </location>
</feature>
<organism evidence="23 24">
    <name type="scientific">Pedobacter alpinus</name>
    <dbReference type="NCBI Taxonomy" id="1590643"/>
    <lineage>
        <taxon>Bacteria</taxon>
        <taxon>Pseudomonadati</taxon>
        <taxon>Bacteroidota</taxon>
        <taxon>Sphingobacteriia</taxon>
        <taxon>Sphingobacteriales</taxon>
        <taxon>Sphingobacteriaceae</taxon>
        <taxon>Pedobacter</taxon>
    </lineage>
</organism>
<keyword evidence="14" id="KW-0408">Iron</keyword>
<keyword evidence="9" id="KW-0808">Transferase</keyword>
<gene>
    <name evidence="23" type="ORF">ACFSSE_05465</name>
</gene>
<evidence type="ECO:0000256" key="7">
    <source>
        <dbReference type="ARBA" id="ARBA00022490"/>
    </source>
</evidence>
<feature type="transmembrane region" description="Helical" evidence="20">
    <location>
        <begin position="395"/>
        <end position="416"/>
    </location>
</feature>
<dbReference type="SUPFAM" id="SSF48452">
    <property type="entry name" value="TPR-like"/>
    <property type="match status" value="2"/>
</dbReference>
<evidence type="ECO:0000256" key="12">
    <source>
        <dbReference type="ARBA" id="ARBA00022777"/>
    </source>
</evidence>